<protein>
    <submittedName>
        <fullName evidence="2">Uncharacterized protein</fullName>
    </submittedName>
</protein>
<organism evidence="2 3">
    <name type="scientific">Anisodus tanguticus</name>
    <dbReference type="NCBI Taxonomy" id="243964"/>
    <lineage>
        <taxon>Eukaryota</taxon>
        <taxon>Viridiplantae</taxon>
        <taxon>Streptophyta</taxon>
        <taxon>Embryophyta</taxon>
        <taxon>Tracheophyta</taxon>
        <taxon>Spermatophyta</taxon>
        <taxon>Magnoliopsida</taxon>
        <taxon>eudicotyledons</taxon>
        <taxon>Gunneridae</taxon>
        <taxon>Pentapetalae</taxon>
        <taxon>asterids</taxon>
        <taxon>lamiids</taxon>
        <taxon>Solanales</taxon>
        <taxon>Solanaceae</taxon>
        <taxon>Solanoideae</taxon>
        <taxon>Hyoscyameae</taxon>
        <taxon>Anisodus</taxon>
    </lineage>
</organism>
<feature type="compositionally biased region" description="Polar residues" evidence="1">
    <location>
        <begin position="87"/>
        <end position="98"/>
    </location>
</feature>
<gene>
    <name evidence="2" type="ORF">RND71_023318</name>
</gene>
<name>A0AAE1RVC2_9SOLA</name>
<dbReference type="EMBL" id="JAVYJV010000012">
    <property type="protein sequence ID" value="KAK4357708.1"/>
    <property type="molecule type" value="Genomic_DNA"/>
</dbReference>
<evidence type="ECO:0000256" key="1">
    <source>
        <dbReference type="SAM" id="MobiDB-lite"/>
    </source>
</evidence>
<dbReference type="Proteomes" id="UP001291623">
    <property type="component" value="Unassembled WGS sequence"/>
</dbReference>
<comment type="caution">
    <text evidence="2">The sequence shown here is derived from an EMBL/GenBank/DDBJ whole genome shotgun (WGS) entry which is preliminary data.</text>
</comment>
<evidence type="ECO:0000313" key="3">
    <source>
        <dbReference type="Proteomes" id="UP001291623"/>
    </source>
</evidence>
<accession>A0AAE1RVC2</accession>
<keyword evidence="3" id="KW-1185">Reference proteome</keyword>
<evidence type="ECO:0000313" key="2">
    <source>
        <dbReference type="EMBL" id="KAK4357708.1"/>
    </source>
</evidence>
<sequence>MNSSDSTPTPHVDMHFLNKTTNQNVHLENSVMHSTNTAVSLVRFHMREGQALMEPLVCMIDGPNKVLATLPKPGPDGKGGARVDLASNPSTSRSSLLQTHGLPLGIPNP</sequence>
<proteinExistence type="predicted"/>
<dbReference type="AlphaFoldDB" id="A0AAE1RVC2"/>
<reference evidence="2" key="1">
    <citation type="submission" date="2023-12" db="EMBL/GenBank/DDBJ databases">
        <title>Genome assembly of Anisodus tanguticus.</title>
        <authorList>
            <person name="Wang Y.-J."/>
        </authorList>
    </citation>
    <scope>NUCLEOTIDE SEQUENCE</scope>
    <source>
        <strain evidence="2">KB-2021</strain>
        <tissue evidence="2">Leaf</tissue>
    </source>
</reference>
<feature type="region of interest" description="Disordered" evidence="1">
    <location>
        <begin position="69"/>
        <end position="109"/>
    </location>
</feature>